<dbReference type="FunFam" id="1.20.1740.10:FF:000010">
    <property type="entry name" value="probable cationic amino acid transporter"/>
    <property type="match status" value="1"/>
</dbReference>
<feature type="transmembrane region" description="Helical" evidence="5">
    <location>
        <begin position="72"/>
        <end position="92"/>
    </location>
</feature>
<proteinExistence type="predicted"/>
<evidence type="ECO:0000256" key="1">
    <source>
        <dbReference type="ARBA" id="ARBA00004141"/>
    </source>
</evidence>
<accession>A0A2S2QVN7</accession>
<feature type="transmembrane region" description="Helical" evidence="5">
    <location>
        <begin position="282"/>
        <end position="308"/>
    </location>
</feature>
<dbReference type="GO" id="GO:0005886">
    <property type="term" value="C:plasma membrane"/>
    <property type="evidence" value="ECO:0007669"/>
    <property type="project" value="TreeGrafter"/>
</dbReference>
<feature type="transmembrane region" description="Helical" evidence="5">
    <location>
        <begin position="241"/>
        <end position="261"/>
    </location>
</feature>
<feature type="transmembrane region" description="Helical" evidence="5">
    <location>
        <begin position="558"/>
        <end position="579"/>
    </location>
</feature>
<dbReference type="InterPro" id="IPR002293">
    <property type="entry name" value="AA/rel_permease1"/>
</dbReference>
<feature type="transmembrane region" description="Helical" evidence="5">
    <location>
        <begin position="104"/>
        <end position="122"/>
    </location>
</feature>
<feature type="transmembrane region" description="Helical" evidence="5">
    <location>
        <begin position="471"/>
        <end position="492"/>
    </location>
</feature>
<dbReference type="Pfam" id="PF13906">
    <property type="entry name" value="AA_permease_C"/>
    <property type="match status" value="1"/>
</dbReference>
<dbReference type="PIRSF" id="PIRSF006060">
    <property type="entry name" value="AA_transporter"/>
    <property type="match status" value="1"/>
</dbReference>
<evidence type="ECO:0000313" key="7">
    <source>
        <dbReference type="EMBL" id="MBY81723.1"/>
    </source>
</evidence>
<name>A0A2S2QVN7_9HEMI</name>
<evidence type="ECO:0000313" key="10">
    <source>
        <dbReference type="RefSeq" id="XP_025419407.1"/>
    </source>
</evidence>
<dbReference type="GO" id="GO:0015189">
    <property type="term" value="F:L-lysine transmembrane transporter activity"/>
    <property type="evidence" value="ECO:0007669"/>
    <property type="project" value="TreeGrafter"/>
</dbReference>
<dbReference type="PANTHER" id="PTHR43243:SF95">
    <property type="entry name" value="LD37241P"/>
    <property type="match status" value="1"/>
</dbReference>
<evidence type="ECO:0000313" key="9">
    <source>
        <dbReference type="RefSeq" id="XP_025419406.1"/>
    </source>
</evidence>
<feature type="transmembrane region" description="Helical" evidence="5">
    <location>
        <begin position="498"/>
        <end position="519"/>
    </location>
</feature>
<evidence type="ECO:0000256" key="4">
    <source>
        <dbReference type="ARBA" id="ARBA00023136"/>
    </source>
</evidence>
<dbReference type="InterPro" id="IPR029485">
    <property type="entry name" value="CAT_C"/>
</dbReference>
<dbReference type="GO" id="GO:0000064">
    <property type="term" value="F:L-ornithine transmembrane transporter activity"/>
    <property type="evidence" value="ECO:0007669"/>
    <property type="project" value="TreeGrafter"/>
</dbReference>
<feature type="transmembrane region" description="Helical" evidence="5">
    <location>
        <begin position="403"/>
        <end position="427"/>
    </location>
</feature>
<feature type="domain" description="Cationic amino acid transporter C-terminal" evidence="6">
    <location>
        <begin position="531"/>
        <end position="581"/>
    </location>
</feature>
<keyword evidence="2 5" id="KW-0812">Transmembrane</keyword>
<gene>
    <name evidence="7" type="primary">SLC7A2_3</name>
    <name evidence="9 10" type="synonym">LOC112689775</name>
    <name evidence="7" type="ORF">g.67565</name>
</gene>
<dbReference type="GO" id="GO:0097638">
    <property type="term" value="P:L-arginine import across plasma membrane"/>
    <property type="evidence" value="ECO:0007669"/>
    <property type="project" value="TreeGrafter"/>
</dbReference>
<dbReference type="PANTHER" id="PTHR43243">
    <property type="entry name" value="INNER MEMBRANE TRANSPORTER YGJI-RELATED"/>
    <property type="match status" value="1"/>
</dbReference>
<dbReference type="RefSeq" id="XP_025419407.1">
    <property type="nucleotide sequence ID" value="XM_025563622.1"/>
</dbReference>
<evidence type="ECO:0000256" key="3">
    <source>
        <dbReference type="ARBA" id="ARBA00022989"/>
    </source>
</evidence>
<reference evidence="7" key="1">
    <citation type="submission" date="2018-04" db="EMBL/GenBank/DDBJ databases">
        <title>Transcriptome assembly of Sipha flava.</title>
        <authorList>
            <person name="Scully E.D."/>
            <person name="Geib S.M."/>
            <person name="Palmer N.A."/>
            <person name="Koch K."/>
            <person name="Bradshaw J."/>
            <person name="Heng-Moss T."/>
            <person name="Sarath G."/>
        </authorList>
    </citation>
    <scope>NUCLEOTIDE SEQUENCE</scope>
</reference>
<dbReference type="Pfam" id="PF13520">
    <property type="entry name" value="AA_permease_2"/>
    <property type="match status" value="1"/>
</dbReference>
<feature type="transmembrane region" description="Helical" evidence="5">
    <location>
        <begin position="172"/>
        <end position="189"/>
    </location>
</feature>
<organism evidence="7">
    <name type="scientific">Sipha flava</name>
    <name type="common">yellow sugarcane aphid</name>
    <dbReference type="NCBI Taxonomy" id="143950"/>
    <lineage>
        <taxon>Eukaryota</taxon>
        <taxon>Metazoa</taxon>
        <taxon>Ecdysozoa</taxon>
        <taxon>Arthropoda</taxon>
        <taxon>Hexapoda</taxon>
        <taxon>Insecta</taxon>
        <taxon>Pterygota</taxon>
        <taxon>Neoptera</taxon>
        <taxon>Paraneoptera</taxon>
        <taxon>Hemiptera</taxon>
        <taxon>Sternorrhyncha</taxon>
        <taxon>Aphidomorpha</taxon>
        <taxon>Aphidoidea</taxon>
        <taxon>Aphididae</taxon>
        <taxon>Sipha</taxon>
    </lineage>
</organism>
<sequence>MTEFRSYKTDQSFFKTIFRRKKESDLVKESTKQQLSRVLGLVDLVSLGVGSTLGLGAYVLAGEVAVKFTGPAVVLSFAFAAVASALSGLCYAEFASRVPKAGSAYAFSYVGVGEIVAFLIGWDLILEYSIGCASIARALSGHIDKPLGYPMKTFFLENFPLNVSFLAPYPDLFSLTSILLLTLLIAWGMRESSLLNKIFTVVNLLTVSIVVVSGLFKIDFYNWNIPKDNIPPNVNGGEGGFLPFGWSGVFLGAATCFYGFVGFDAVATTGEEAKKPTRDIPLAIVISLVIITLSYCSVAVILTLMWPYYYQDPEAPFPHIYRELDWSILEWIVTIGAVFALFTNMIGTLFPLPRILYSMASDGLLFKVFSKVDAKTKTPFWGTFICGAFAAVLSSLFDLQQLMNMMSIGTLMAYSLVCICVLILRYTDYDDEDCKIRDTSRFQVSLMRLLSSSFNFSNSQLTTKSSARTSIIIILVYLVVTICFCSVVSLTLNHGQLNITTFTISGVLGMSLLVLCYSLSRQPQSTNRPTFNVPFVPFIPCLSVVLNTYLMTQLDSSTWIRFTVWLFIGIMIYLCYGLNHSVERLNHRRKVDETYMKQIRYEIQVY</sequence>
<dbReference type="GO" id="GO:0061459">
    <property type="term" value="F:L-arginine transmembrane transporter activity"/>
    <property type="evidence" value="ECO:0007669"/>
    <property type="project" value="TreeGrafter"/>
</dbReference>
<feature type="transmembrane region" description="Helical" evidence="5">
    <location>
        <begin position="38"/>
        <end position="60"/>
    </location>
</feature>
<dbReference type="AlphaFoldDB" id="A0A2S2QVN7"/>
<protein>
    <submittedName>
        <fullName evidence="9 10">Cationic amino acid transporter 2-like</fullName>
    </submittedName>
    <submittedName>
        <fullName evidence="7">Low affinity cationic amino acid transporter 2</fullName>
    </submittedName>
</protein>
<keyword evidence="8" id="KW-1185">Reference proteome</keyword>
<keyword evidence="3 5" id="KW-1133">Transmembrane helix</keyword>
<feature type="transmembrane region" description="Helical" evidence="5">
    <location>
        <begin position="328"/>
        <end position="357"/>
    </location>
</feature>
<dbReference type="Gene3D" id="1.20.1740.10">
    <property type="entry name" value="Amino acid/polyamine transporter I"/>
    <property type="match status" value="1"/>
</dbReference>
<evidence type="ECO:0000256" key="2">
    <source>
        <dbReference type="ARBA" id="ARBA00022692"/>
    </source>
</evidence>
<keyword evidence="4 5" id="KW-0472">Membrane</keyword>
<evidence type="ECO:0000256" key="5">
    <source>
        <dbReference type="SAM" id="Phobius"/>
    </source>
</evidence>
<dbReference type="RefSeq" id="XP_025419406.1">
    <property type="nucleotide sequence ID" value="XM_025563621.1"/>
</dbReference>
<dbReference type="EMBL" id="GGMS01012520">
    <property type="protein sequence ID" value="MBY81723.1"/>
    <property type="molecule type" value="Transcribed_RNA"/>
</dbReference>
<feature type="transmembrane region" description="Helical" evidence="5">
    <location>
        <begin position="378"/>
        <end position="397"/>
    </location>
</feature>
<feature type="transmembrane region" description="Helical" evidence="5">
    <location>
        <begin position="531"/>
        <end position="552"/>
    </location>
</feature>
<evidence type="ECO:0000259" key="6">
    <source>
        <dbReference type="Pfam" id="PF13906"/>
    </source>
</evidence>
<dbReference type="OrthoDB" id="3900342at2759"/>
<dbReference type="Proteomes" id="UP000694846">
    <property type="component" value="Unplaced"/>
</dbReference>
<comment type="subcellular location">
    <subcellularLocation>
        <location evidence="1">Membrane</location>
        <topology evidence="1">Multi-pass membrane protein</topology>
    </subcellularLocation>
</comment>
<evidence type="ECO:0000313" key="8">
    <source>
        <dbReference type="Proteomes" id="UP000694846"/>
    </source>
</evidence>
<reference evidence="9 10" key="2">
    <citation type="submission" date="2025-04" db="UniProtKB">
        <authorList>
            <consortium name="RefSeq"/>
        </authorList>
    </citation>
    <scope>IDENTIFICATION</scope>
    <source>
        <tissue evidence="9 10">Whole body</tissue>
    </source>
</reference>
<feature type="transmembrane region" description="Helical" evidence="5">
    <location>
        <begin position="201"/>
        <end position="221"/>
    </location>
</feature>